<feature type="transmembrane region" description="Helical" evidence="3">
    <location>
        <begin position="191"/>
        <end position="209"/>
    </location>
</feature>
<evidence type="ECO:0000256" key="2">
    <source>
        <dbReference type="PROSITE-ProRule" id="PRU00175"/>
    </source>
</evidence>
<dbReference type="SMART" id="SM00184">
    <property type="entry name" value="RING"/>
    <property type="match status" value="1"/>
</dbReference>
<dbReference type="Pfam" id="PF10269">
    <property type="entry name" value="Tmemb_185A"/>
    <property type="match status" value="1"/>
</dbReference>
<dbReference type="InterPro" id="IPR013083">
    <property type="entry name" value="Znf_RING/FYVE/PHD"/>
</dbReference>
<keyword evidence="3" id="KW-1133">Transmembrane helix</keyword>
<dbReference type="PANTHER" id="PTHR46859:SF3">
    <property type="entry name" value="RING-TYPE DOMAIN-CONTAINING PROTEIN"/>
    <property type="match status" value="1"/>
</dbReference>
<dbReference type="PANTHER" id="PTHR46859">
    <property type="entry name" value="TRANSMEMBRANE FRAGILE-X-F-ASSOCIATED PROTEIN"/>
    <property type="match status" value="1"/>
</dbReference>
<dbReference type="STRING" id="51351.M4EQF9"/>
<keyword evidence="2" id="KW-0479">Metal-binding</keyword>
<feature type="transmembrane region" description="Helical" evidence="3">
    <location>
        <begin position="12"/>
        <end position="30"/>
    </location>
</feature>
<protein>
    <recommendedName>
        <fullName evidence="4">RING-type domain-containing protein</fullName>
    </recommendedName>
</protein>
<dbReference type="eggNOG" id="KOG1100">
    <property type="taxonomic scope" value="Eukaryota"/>
</dbReference>
<name>M4EQF9_BRACM</name>
<reference evidence="5 6" key="2">
    <citation type="journal article" date="2018" name="Hortic Res">
        <title>Improved Brassica rapa reference genome by single-molecule sequencing and chromosome conformation capture technologies.</title>
        <authorList>
            <person name="Zhang L."/>
            <person name="Cai X."/>
            <person name="Wu J."/>
            <person name="Liu M."/>
            <person name="Grob S."/>
            <person name="Cheng F."/>
            <person name="Liang J."/>
            <person name="Cai C."/>
            <person name="Liu Z."/>
            <person name="Liu B."/>
            <person name="Wang F."/>
            <person name="Li S."/>
            <person name="Liu F."/>
            <person name="Li X."/>
            <person name="Cheng L."/>
            <person name="Yang W."/>
            <person name="Li M.H."/>
            <person name="Grossniklaus U."/>
            <person name="Zheng H."/>
            <person name="Wang X."/>
        </authorList>
    </citation>
    <scope>NUCLEOTIDE SEQUENCE [LARGE SCALE GENOMIC DNA]</scope>
    <source>
        <strain evidence="5 6">cv. Chiifu-401-42</strain>
    </source>
</reference>
<dbReference type="InParanoid" id="M4EQF9"/>
<evidence type="ECO:0000256" key="3">
    <source>
        <dbReference type="SAM" id="Phobius"/>
    </source>
</evidence>
<feature type="transmembrane region" description="Helical" evidence="3">
    <location>
        <begin position="289"/>
        <end position="310"/>
    </location>
</feature>
<evidence type="ECO:0000259" key="4">
    <source>
        <dbReference type="PROSITE" id="PS50089"/>
    </source>
</evidence>
<dbReference type="SUPFAM" id="SSF57850">
    <property type="entry name" value="RING/U-box"/>
    <property type="match status" value="1"/>
</dbReference>
<sequence length="476" mass="53730">MSWRRVLKSIQALAAHTLLFSFTLLLVLKLDHTVSSSWWTVFLPLWAFHAVVARGRFSLPAPVAPRNRHWAPCHAVVATPLLVAFELLLCIYLESSYGSWPPAVSLKIASLPLLAFEVTILIDNLRMCRALMPGDEDSINDDAIWEALPMIVPCCLQHFWVAISMVFTLAATIFILLKLTGDVDALSWWDLFINIGIAECFAFLVSTKWSNPVIHRNSRARETGSSSTAVRYLDWNSGFVVTPEEDRLQDGMCCGLQDIGGHMLKIPVIVFQVVLCMHLEGTPERAKDISIPILFSPLFLLQGLGVLFAASKLTEKIVVLLRGEAGPGLYFRFSSRAHDCLGFLHHGSRLLGWWSIDEGSREEQARLYMDGESGYNTFSGHPPEIVKKMPKEDLAEEVWRLQAALGEQTEITKFSQQEYERLQNEKVLCRVCFEKEISLVLLPCRHRVLCRICSDKCTKCPICRIAIEERLPVYDV</sequence>
<dbReference type="FunFam" id="3.30.40.10:FF:000148">
    <property type="entry name" value="Kinesin-like protein KIN-7D, mitochondrial"/>
    <property type="match status" value="1"/>
</dbReference>
<dbReference type="Pfam" id="PF13920">
    <property type="entry name" value="zf-C3HC4_3"/>
    <property type="match status" value="1"/>
</dbReference>
<dbReference type="HOGENOM" id="CLU_031159_0_0_1"/>
<feature type="transmembrane region" description="Helical" evidence="3">
    <location>
        <begin position="100"/>
        <end position="122"/>
    </location>
</feature>
<keyword evidence="3" id="KW-0472">Membrane</keyword>
<keyword evidence="2" id="KW-0862">Zinc</keyword>
<feature type="domain" description="RING-type" evidence="4">
    <location>
        <begin position="429"/>
        <end position="464"/>
    </location>
</feature>
<reference evidence="5" key="3">
    <citation type="submission" date="2023-03" db="UniProtKB">
        <authorList>
            <consortium name="EnsemblPlants"/>
        </authorList>
    </citation>
    <scope>IDENTIFICATION</scope>
    <source>
        <strain evidence="5">cv. Chiifu-401-42</strain>
    </source>
</reference>
<evidence type="ECO:0000313" key="6">
    <source>
        <dbReference type="Proteomes" id="UP000011750"/>
    </source>
</evidence>
<dbReference type="OMA" id="DGMCCGL"/>
<keyword evidence="3" id="KW-0812">Transmembrane</keyword>
<dbReference type="Proteomes" id="UP000011750">
    <property type="component" value="Chromosome A09"/>
</dbReference>
<keyword evidence="1" id="KW-0809">Transit peptide</keyword>
<dbReference type="AlphaFoldDB" id="M4EQF9"/>
<dbReference type="EnsemblPlants" id="Bra031030.1">
    <property type="protein sequence ID" value="Bra031030.1-P"/>
    <property type="gene ID" value="Bra031030"/>
</dbReference>
<dbReference type="PROSITE" id="PS50089">
    <property type="entry name" value="ZF_RING_2"/>
    <property type="match status" value="1"/>
</dbReference>
<reference evidence="5 6" key="1">
    <citation type="journal article" date="2011" name="Nat. Genet.">
        <title>The genome of the mesopolyploid crop species Brassica rapa.</title>
        <authorList>
            <consortium name="Brassica rapa Genome Sequencing Project Consortium"/>
            <person name="Wang X."/>
            <person name="Wang H."/>
            <person name="Wang J."/>
            <person name="Sun R."/>
            <person name="Wu J."/>
            <person name="Liu S."/>
            <person name="Bai Y."/>
            <person name="Mun J.H."/>
            <person name="Bancroft I."/>
            <person name="Cheng F."/>
            <person name="Huang S."/>
            <person name="Li X."/>
            <person name="Hua W."/>
            <person name="Wang J."/>
            <person name="Wang X."/>
            <person name="Freeling M."/>
            <person name="Pires J.C."/>
            <person name="Paterson A.H."/>
            <person name="Chalhoub B."/>
            <person name="Wang B."/>
            <person name="Hayward A."/>
            <person name="Sharpe A.G."/>
            <person name="Park B.S."/>
            <person name="Weisshaar B."/>
            <person name="Liu B."/>
            <person name="Li B."/>
            <person name="Liu B."/>
            <person name="Tong C."/>
            <person name="Song C."/>
            <person name="Duran C."/>
            <person name="Peng C."/>
            <person name="Geng C."/>
            <person name="Koh C."/>
            <person name="Lin C."/>
            <person name="Edwards D."/>
            <person name="Mu D."/>
            <person name="Shen D."/>
            <person name="Soumpourou E."/>
            <person name="Li F."/>
            <person name="Fraser F."/>
            <person name="Conant G."/>
            <person name="Lassalle G."/>
            <person name="King G.J."/>
            <person name="Bonnema G."/>
            <person name="Tang H."/>
            <person name="Wang H."/>
            <person name="Belcram H."/>
            <person name="Zhou H."/>
            <person name="Hirakawa H."/>
            <person name="Abe H."/>
            <person name="Guo H."/>
            <person name="Wang H."/>
            <person name="Jin H."/>
            <person name="Parkin I.A."/>
            <person name="Batley J."/>
            <person name="Kim J.S."/>
            <person name="Just J."/>
            <person name="Li J."/>
            <person name="Xu J."/>
            <person name="Deng J."/>
            <person name="Kim J.A."/>
            <person name="Li J."/>
            <person name="Yu J."/>
            <person name="Meng J."/>
            <person name="Wang J."/>
            <person name="Min J."/>
            <person name="Poulain J."/>
            <person name="Wang J."/>
            <person name="Hatakeyama K."/>
            <person name="Wu K."/>
            <person name="Wang L."/>
            <person name="Fang L."/>
            <person name="Trick M."/>
            <person name="Links M.G."/>
            <person name="Zhao M."/>
            <person name="Jin M."/>
            <person name="Ramchiary N."/>
            <person name="Drou N."/>
            <person name="Berkman P.J."/>
            <person name="Cai Q."/>
            <person name="Huang Q."/>
            <person name="Li R."/>
            <person name="Tabata S."/>
            <person name="Cheng S."/>
            <person name="Zhang S."/>
            <person name="Zhang S."/>
            <person name="Huang S."/>
            <person name="Sato S."/>
            <person name="Sun S."/>
            <person name="Kwon S.J."/>
            <person name="Choi S.R."/>
            <person name="Lee T.H."/>
            <person name="Fan W."/>
            <person name="Zhao X."/>
            <person name="Tan X."/>
            <person name="Xu X."/>
            <person name="Wang Y."/>
            <person name="Qiu Y."/>
            <person name="Yin Y."/>
            <person name="Li Y."/>
            <person name="Du Y."/>
            <person name="Liao Y."/>
            <person name="Lim Y."/>
            <person name="Narusaka Y."/>
            <person name="Wang Y."/>
            <person name="Wang Z."/>
            <person name="Li Z."/>
            <person name="Wang Z."/>
            <person name="Xiong Z."/>
            <person name="Zhang Z."/>
        </authorList>
    </citation>
    <scope>NUCLEOTIDE SEQUENCE [LARGE SCALE GENOMIC DNA]</scope>
    <source>
        <strain evidence="5 6">cv. Chiifu-401-42</strain>
    </source>
</reference>
<feature type="transmembrane region" description="Helical" evidence="3">
    <location>
        <begin position="73"/>
        <end position="94"/>
    </location>
</feature>
<evidence type="ECO:0000256" key="1">
    <source>
        <dbReference type="ARBA" id="ARBA00022946"/>
    </source>
</evidence>
<dbReference type="InterPro" id="IPR019396">
    <property type="entry name" value="TM_Fragile-X-F-assoc"/>
</dbReference>
<keyword evidence="2" id="KW-0863">Zinc-finger</keyword>
<dbReference type="GO" id="GO:0008270">
    <property type="term" value="F:zinc ion binding"/>
    <property type="evidence" value="ECO:0007669"/>
    <property type="project" value="UniProtKB-KW"/>
</dbReference>
<dbReference type="Gene3D" id="3.30.40.10">
    <property type="entry name" value="Zinc/RING finger domain, C3HC4 (zinc finger)"/>
    <property type="match status" value="1"/>
</dbReference>
<organism evidence="5 6">
    <name type="scientific">Brassica campestris</name>
    <name type="common">Field mustard</name>
    <dbReference type="NCBI Taxonomy" id="3711"/>
    <lineage>
        <taxon>Eukaryota</taxon>
        <taxon>Viridiplantae</taxon>
        <taxon>Streptophyta</taxon>
        <taxon>Embryophyta</taxon>
        <taxon>Tracheophyta</taxon>
        <taxon>Spermatophyta</taxon>
        <taxon>Magnoliopsida</taxon>
        <taxon>eudicotyledons</taxon>
        <taxon>Gunneridae</taxon>
        <taxon>Pentapetalae</taxon>
        <taxon>rosids</taxon>
        <taxon>malvids</taxon>
        <taxon>Brassicales</taxon>
        <taxon>Brassicaceae</taxon>
        <taxon>Brassiceae</taxon>
        <taxon>Brassica</taxon>
    </lineage>
</organism>
<keyword evidence="6" id="KW-1185">Reference proteome</keyword>
<proteinExistence type="predicted"/>
<feature type="transmembrane region" description="Helical" evidence="3">
    <location>
        <begin position="36"/>
        <end position="53"/>
    </location>
</feature>
<dbReference type="FunCoup" id="M4EQF9">
    <property type="interactions" value="1602"/>
</dbReference>
<evidence type="ECO:0000313" key="5">
    <source>
        <dbReference type="EnsemblPlants" id="Bra031030.1-P"/>
    </source>
</evidence>
<dbReference type="InterPro" id="IPR001841">
    <property type="entry name" value="Znf_RING"/>
</dbReference>
<dbReference type="Gramene" id="Bra031030.1">
    <property type="protein sequence ID" value="Bra031030.1-P"/>
    <property type="gene ID" value="Bra031030"/>
</dbReference>
<accession>M4EQF9</accession>
<feature type="transmembrane region" description="Helical" evidence="3">
    <location>
        <begin position="159"/>
        <end position="179"/>
    </location>
</feature>